<feature type="chain" id="PRO_5047049001" evidence="1">
    <location>
        <begin position="18"/>
        <end position="118"/>
    </location>
</feature>
<keyword evidence="1" id="KW-0732">Signal</keyword>
<gene>
    <name evidence="2" type="ORF">V6N12_029976</name>
</gene>
<sequence length="118" mass="13422">MWYLLCLLAGLGDSCSSSSGLEGAVLDTVRPAGALPFLWMEVSGKWSFLVSAPAVELGRIGYGVPLVIVNQKYHSHHRMRDELLQFRQPSQMGWQMVVVEWQRRSRLNVLPRVGQRRR</sequence>
<dbReference type="EMBL" id="JBBPBM010000221">
    <property type="protein sequence ID" value="KAK8500259.1"/>
    <property type="molecule type" value="Genomic_DNA"/>
</dbReference>
<evidence type="ECO:0000313" key="3">
    <source>
        <dbReference type="Proteomes" id="UP001472677"/>
    </source>
</evidence>
<feature type="signal peptide" evidence="1">
    <location>
        <begin position="1"/>
        <end position="17"/>
    </location>
</feature>
<name>A0ABR2B0J4_9ROSI</name>
<proteinExistence type="predicted"/>
<reference evidence="2 3" key="1">
    <citation type="journal article" date="2024" name="G3 (Bethesda)">
        <title>Genome assembly of Hibiscus sabdariffa L. provides insights into metabolisms of medicinal natural products.</title>
        <authorList>
            <person name="Kim T."/>
        </authorList>
    </citation>
    <scope>NUCLEOTIDE SEQUENCE [LARGE SCALE GENOMIC DNA]</scope>
    <source>
        <strain evidence="2">TK-2024</strain>
        <tissue evidence="2">Old leaves</tissue>
    </source>
</reference>
<dbReference type="Proteomes" id="UP001472677">
    <property type="component" value="Unassembled WGS sequence"/>
</dbReference>
<accession>A0ABR2B0J4</accession>
<comment type="caution">
    <text evidence="2">The sequence shown here is derived from an EMBL/GenBank/DDBJ whole genome shotgun (WGS) entry which is preliminary data.</text>
</comment>
<organism evidence="2 3">
    <name type="scientific">Hibiscus sabdariffa</name>
    <name type="common">roselle</name>
    <dbReference type="NCBI Taxonomy" id="183260"/>
    <lineage>
        <taxon>Eukaryota</taxon>
        <taxon>Viridiplantae</taxon>
        <taxon>Streptophyta</taxon>
        <taxon>Embryophyta</taxon>
        <taxon>Tracheophyta</taxon>
        <taxon>Spermatophyta</taxon>
        <taxon>Magnoliopsida</taxon>
        <taxon>eudicotyledons</taxon>
        <taxon>Gunneridae</taxon>
        <taxon>Pentapetalae</taxon>
        <taxon>rosids</taxon>
        <taxon>malvids</taxon>
        <taxon>Malvales</taxon>
        <taxon>Malvaceae</taxon>
        <taxon>Malvoideae</taxon>
        <taxon>Hibiscus</taxon>
    </lineage>
</organism>
<protein>
    <submittedName>
        <fullName evidence="2">Uncharacterized protein</fullName>
    </submittedName>
</protein>
<evidence type="ECO:0000313" key="2">
    <source>
        <dbReference type="EMBL" id="KAK8500259.1"/>
    </source>
</evidence>
<keyword evidence="3" id="KW-1185">Reference proteome</keyword>
<evidence type="ECO:0000256" key="1">
    <source>
        <dbReference type="SAM" id="SignalP"/>
    </source>
</evidence>